<accession>A0A7J6BSL4</accession>
<protein>
    <submittedName>
        <fullName evidence="2">Uncharacterized protein</fullName>
    </submittedName>
</protein>
<comment type="caution">
    <text evidence="2">The sequence shown here is derived from an EMBL/GenBank/DDBJ whole genome shotgun (WGS) entry which is preliminary data.</text>
</comment>
<sequence>MNSCCFICVFAVLINKVCLQVTVEAVIGGSVVLPCSSDEHDHTLQDIDLHLRFPQLQKYNPTQTWSDNFRSGMDVTAGICSGSMVGISSGSESAVGSGSGSVVGMGSAQINEGMKNQEGCVPSSPIKHSSSSKVRMRMLWPIAFSSSLRATLFSSHDQTVRMRTAGTYKIMK</sequence>
<evidence type="ECO:0000313" key="2">
    <source>
        <dbReference type="EMBL" id="KAF4097854.1"/>
    </source>
</evidence>
<dbReference type="AlphaFoldDB" id="A0A7J6BSL4"/>
<reference evidence="2 3" key="1">
    <citation type="submission" date="2020-04" db="EMBL/GenBank/DDBJ databases">
        <title>Chromosome-level genome assembly of a cyprinid fish Onychostoma macrolepis by integration of Nanopore Sequencing, Bionano and Hi-C technology.</title>
        <authorList>
            <person name="Wang D."/>
        </authorList>
    </citation>
    <scope>NUCLEOTIDE SEQUENCE [LARGE SCALE GENOMIC DNA]</scope>
    <source>
        <strain evidence="2">SWU-2019</strain>
        <tissue evidence="2">Muscle</tissue>
    </source>
</reference>
<evidence type="ECO:0000313" key="3">
    <source>
        <dbReference type="Proteomes" id="UP000579812"/>
    </source>
</evidence>
<name>A0A7J6BSL4_9TELE</name>
<feature type="chain" id="PRO_5029898463" evidence="1">
    <location>
        <begin position="20"/>
        <end position="172"/>
    </location>
</feature>
<keyword evidence="1" id="KW-0732">Signal</keyword>
<evidence type="ECO:0000256" key="1">
    <source>
        <dbReference type="SAM" id="SignalP"/>
    </source>
</evidence>
<organism evidence="2 3">
    <name type="scientific">Onychostoma macrolepis</name>
    <dbReference type="NCBI Taxonomy" id="369639"/>
    <lineage>
        <taxon>Eukaryota</taxon>
        <taxon>Metazoa</taxon>
        <taxon>Chordata</taxon>
        <taxon>Craniata</taxon>
        <taxon>Vertebrata</taxon>
        <taxon>Euteleostomi</taxon>
        <taxon>Actinopterygii</taxon>
        <taxon>Neopterygii</taxon>
        <taxon>Teleostei</taxon>
        <taxon>Ostariophysi</taxon>
        <taxon>Cypriniformes</taxon>
        <taxon>Cyprinidae</taxon>
        <taxon>Acrossocheilinae</taxon>
        <taxon>Onychostoma</taxon>
    </lineage>
</organism>
<dbReference type="EMBL" id="JAAMOB010000022">
    <property type="protein sequence ID" value="KAF4097854.1"/>
    <property type="molecule type" value="Genomic_DNA"/>
</dbReference>
<proteinExistence type="predicted"/>
<dbReference type="Proteomes" id="UP000579812">
    <property type="component" value="Unassembled WGS sequence"/>
</dbReference>
<feature type="signal peptide" evidence="1">
    <location>
        <begin position="1"/>
        <end position="19"/>
    </location>
</feature>
<keyword evidence="3" id="KW-1185">Reference proteome</keyword>
<gene>
    <name evidence="2" type="ORF">G5714_021862</name>
</gene>